<evidence type="ECO:0008006" key="3">
    <source>
        <dbReference type="Google" id="ProtNLM"/>
    </source>
</evidence>
<organism evidence="1 2">
    <name type="scientific">Nocardia flavorosea</name>
    <dbReference type="NCBI Taxonomy" id="53429"/>
    <lineage>
        <taxon>Bacteria</taxon>
        <taxon>Bacillati</taxon>
        <taxon>Actinomycetota</taxon>
        <taxon>Actinomycetes</taxon>
        <taxon>Mycobacteriales</taxon>
        <taxon>Nocardiaceae</taxon>
        <taxon>Nocardia</taxon>
    </lineage>
</organism>
<evidence type="ECO:0000313" key="2">
    <source>
        <dbReference type="Proteomes" id="UP000570678"/>
    </source>
</evidence>
<evidence type="ECO:0000313" key="1">
    <source>
        <dbReference type="EMBL" id="NKY56383.1"/>
    </source>
</evidence>
<keyword evidence="2" id="KW-1185">Reference proteome</keyword>
<protein>
    <recommendedName>
        <fullName evidence="3">Peptidase M50</fullName>
    </recommendedName>
</protein>
<comment type="caution">
    <text evidence="1">The sequence shown here is derived from an EMBL/GenBank/DDBJ whole genome shotgun (WGS) entry which is preliminary data.</text>
</comment>
<dbReference type="Proteomes" id="UP000570678">
    <property type="component" value="Unassembled WGS sequence"/>
</dbReference>
<dbReference type="RefSeq" id="WP_062977678.1">
    <property type="nucleotide sequence ID" value="NZ_JAAXOT010000004.1"/>
</dbReference>
<name>A0A846YBC1_9NOCA</name>
<gene>
    <name evidence="1" type="ORF">HGA15_09510</name>
</gene>
<accession>A0A846YBC1</accession>
<sequence length="219" mass="23650">MSTHVLRCADAPVPIALAAQPTSQTAAVPDTVLIDELLPVLAADSLPRLIVLGDDAALAAVLTHLMRTERLHVEVGYVPPDHTYAARAYQLGTGSAAARRALEGRATEVPLIRDDTGTVLVGRAEITGVNGAPLTGEAYVDETRLFSGEVRAMFVTPTLELPGVRAGVPRRFRRRRWVAGRAAQLGTPAAVINRDGVQSDRTVPRSSFYRHHEPWLLVR</sequence>
<proteinExistence type="predicted"/>
<reference evidence="1 2" key="1">
    <citation type="submission" date="2020-04" db="EMBL/GenBank/DDBJ databases">
        <title>MicrobeNet Type strains.</title>
        <authorList>
            <person name="Nicholson A.C."/>
        </authorList>
    </citation>
    <scope>NUCLEOTIDE SEQUENCE [LARGE SCALE GENOMIC DNA]</scope>
    <source>
        <strain evidence="1 2">JCM 3332</strain>
    </source>
</reference>
<dbReference type="EMBL" id="JAAXOT010000004">
    <property type="protein sequence ID" value="NKY56383.1"/>
    <property type="molecule type" value="Genomic_DNA"/>
</dbReference>
<dbReference type="AlphaFoldDB" id="A0A846YBC1"/>